<name>A0A401PP08_SCYTO</name>
<dbReference type="InterPro" id="IPR010987">
    <property type="entry name" value="Glutathione-S-Trfase_C-like"/>
</dbReference>
<accession>A0A401PP08</accession>
<dbReference type="GO" id="GO:0006749">
    <property type="term" value="P:glutathione metabolic process"/>
    <property type="evidence" value="ECO:0007669"/>
    <property type="project" value="TreeGrafter"/>
</dbReference>
<dbReference type="Proteomes" id="UP000288216">
    <property type="component" value="Unassembled WGS sequence"/>
</dbReference>
<dbReference type="Gene3D" id="1.20.1050.10">
    <property type="match status" value="1"/>
</dbReference>
<dbReference type="OMA" id="KERICEW"/>
<evidence type="ECO:0000259" key="1">
    <source>
        <dbReference type="PROSITE" id="PS50405"/>
    </source>
</evidence>
<keyword evidence="3" id="KW-1185">Reference proteome</keyword>
<dbReference type="PANTHER" id="PTHR43917">
    <property type="match status" value="1"/>
</dbReference>
<dbReference type="STRING" id="75743.A0A401PP08"/>
<dbReference type="GO" id="GO:0004364">
    <property type="term" value="F:glutathione transferase activity"/>
    <property type="evidence" value="ECO:0007669"/>
    <property type="project" value="TreeGrafter"/>
</dbReference>
<dbReference type="AlphaFoldDB" id="A0A401PP08"/>
<dbReference type="EMBL" id="BFAA01016133">
    <property type="protein sequence ID" value="GCB74845.1"/>
    <property type="molecule type" value="Genomic_DNA"/>
</dbReference>
<dbReference type="InterPro" id="IPR051369">
    <property type="entry name" value="GST_Theta"/>
</dbReference>
<reference evidence="2 3" key="1">
    <citation type="journal article" date="2018" name="Nat. Ecol. Evol.">
        <title>Shark genomes provide insights into elasmobranch evolution and the origin of vertebrates.</title>
        <authorList>
            <person name="Hara Y"/>
            <person name="Yamaguchi K"/>
            <person name="Onimaru K"/>
            <person name="Kadota M"/>
            <person name="Koyanagi M"/>
            <person name="Keeley SD"/>
            <person name="Tatsumi K"/>
            <person name="Tanaka K"/>
            <person name="Motone F"/>
            <person name="Kageyama Y"/>
            <person name="Nozu R"/>
            <person name="Adachi N"/>
            <person name="Nishimura O"/>
            <person name="Nakagawa R"/>
            <person name="Tanegashima C"/>
            <person name="Kiyatake I"/>
            <person name="Matsumoto R"/>
            <person name="Murakumo K"/>
            <person name="Nishida K"/>
            <person name="Terakita A"/>
            <person name="Kuratani S"/>
            <person name="Sato K"/>
            <person name="Hyodo S Kuraku.S."/>
        </authorList>
    </citation>
    <scope>NUCLEOTIDE SEQUENCE [LARGE SCALE GENOMIC DNA]</scope>
</reference>
<gene>
    <name evidence="2" type="ORF">scyTo_0020266</name>
</gene>
<dbReference type="PROSITE" id="PS50405">
    <property type="entry name" value="GST_CTER"/>
    <property type="match status" value="1"/>
</dbReference>
<organism evidence="2 3">
    <name type="scientific">Scyliorhinus torazame</name>
    <name type="common">Cloudy catshark</name>
    <name type="synonym">Catulus torazame</name>
    <dbReference type="NCBI Taxonomy" id="75743"/>
    <lineage>
        <taxon>Eukaryota</taxon>
        <taxon>Metazoa</taxon>
        <taxon>Chordata</taxon>
        <taxon>Craniata</taxon>
        <taxon>Vertebrata</taxon>
        <taxon>Chondrichthyes</taxon>
        <taxon>Elasmobranchii</taxon>
        <taxon>Galeomorphii</taxon>
        <taxon>Galeoidea</taxon>
        <taxon>Carcharhiniformes</taxon>
        <taxon>Scyliorhinidae</taxon>
        <taxon>Scyliorhinus</taxon>
    </lineage>
</organism>
<dbReference type="SUPFAM" id="SSF47616">
    <property type="entry name" value="GST C-terminal domain-like"/>
    <property type="match status" value="1"/>
</dbReference>
<proteinExistence type="predicted"/>
<dbReference type="Pfam" id="PF00043">
    <property type="entry name" value="GST_C"/>
    <property type="match status" value="1"/>
</dbReference>
<feature type="non-terminal residue" evidence="2">
    <location>
        <position position="1"/>
    </location>
</feature>
<feature type="domain" description="GST C-terminal" evidence="1">
    <location>
        <begin position="1"/>
        <end position="104"/>
    </location>
</feature>
<protein>
    <recommendedName>
        <fullName evidence="1">GST C-terminal domain-containing protein</fullName>
    </recommendedName>
</protein>
<sequence length="126" mass="14241">GLLPTLTGQPIPKDRMDEALEDLQKSIQTFEDKFLQGKPYIVGEKVSLADLVALVELMQPLGTGFDPLEGRPKLIEWRERVKGDVGKALFDEAHEKTMKIKASLKALDRNSPTMQQLAKHLQKIYR</sequence>
<comment type="caution">
    <text evidence="2">The sequence shown here is derived from an EMBL/GenBank/DDBJ whole genome shotgun (WGS) entry which is preliminary data.</text>
</comment>
<dbReference type="InterPro" id="IPR004046">
    <property type="entry name" value="GST_C"/>
</dbReference>
<dbReference type="InterPro" id="IPR036282">
    <property type="entry name" value="Glutathione-S-Trfase_C_sf"/>
</dbReference>
<dbReference type="OrthoDB" id="422574at2759"/>
<evidence type="ECO:0000313" key="3">
    <source>
        <dbReference type="Proteomes" id="UP000288216"/>
    </source>
</evidence>
<evidence type="ECO:0000313" key="2">
    <source>
        <dbReference type="EMBL" id="GCB74845.1"/>
    </source>
</evidence>
<dbReference type="PANTHER" id="PTHR43917:SF9">
    <property type="entry name" value="GLUTATHIONE S-TRANSFERASE THETA-1"/>
    <property type="match status" value="1"/>
</dbReference>
<dbReference type="GO" id="GO:0005737">
    <property type="term" value="C:cytoplasm"/>
    <property type="evidence" value="ECO:0007669"/>
    <property type="project" value="TreeGrafter"/>
</dbReference>